<feature type="coiled-coil region" evidence="1">
    <location>
        <begin position="143"/>
        <end position="221"/>
    </location>
</feature>
<evidence type="ECO:0000313" key="3">
    <source>
        <dbReference type="Proteomes" id="UP001346869"/>
    </source>
</evidence>
<feature type="coiled-coil region" evidence="1">
    <location>
        <begin position="315"/>
        <end position="349"/>
    </location>
</feature>
<dbReference type="EMBL" id="JAUZQC010000023">
    <property type="protein sequence ID" value="KAK5849746.1"/>
    <property type="molecule type" value="Genomic_DNA"/>
</dbReference>
<reference evidence="2 3" key="2">
    <citation type="journal article" date="2023" name="Mol. Biol. Evol.">
        <title>Genomics of Secondarily Temperate Adaptation in the Only Non-Antarctic Icefish.</title>
        <authorList>
            <person name="Rivera-Colon A.G."/>
            <person name="Rayamajhi N."/>
            <person name="Minhas B.F."/>
            <person name="Madrigal G."/>
            <person name="Bilyk K.T."/>
            <person name="Yoon V."/>
            <person name="Hune M."/>
            <person name="Gregory S."/>
            <person name="Cheng C.H.C."/>
            <person name="Catchen J.M."/>
        </authorList>
    </citation>
    <scope>NUCLEOTIDE SEQUENCE [LARGE SCALE GENOMIC DNA]</scope>
    <source>
        <strain evidence="2">JMC-PN-2008</strain>
    </source>
</reference>
<keyword evidence="3" id="KW-1185">Reference proteome</keyword>
<accession>A0AAN7ZY66</accession>
<sequence>MQAALNNQNALEKTKETLIQETEATRIENDTLRERLFHLKTREIISKTLDEHYKEAKAEKEGLFLQNVTLQHDIEKLSEELVNENVIQEMLDANQRQIALKAEESHKNLALKLEMFQLGEGLLRLEGLKESYNLAKSETDSIIQENEALREKIKDFYKDLEKENAKREKLDQMKQSKQAMCLQHDTLQEEASKLKKKLQVLEDLKESYKQEQGQKKAIMQNNLLLQNRISDLTEAVRNEQGLREKYEAMRTSKDAMISKKDTLQQRLKDLSKQQSDLKILEVLHRETSNRVDVLQRGNVFLKESINDVNEQVRMRHHFKGELEKLEASEESLKAEKSSLSKTLAEVKEKYLGEAHWKQKYMIQKELRDTMQAETEKIVENIHFFEDQLRAQDEFKVQYKWMKALKKLASNRNNTLRKQLNNLLKNCGSEHTLQAKISTVQEETATIQSQGQEQQDQIKTLTDKLSLYDSLRVDNSAMTQEGEDHLKELHELTKAVERRVREARR</sequence>
<keyword evidence="1" id="KW-0175">Coiled coil</keyword>
<proteinExistence type="predicted"/>
<evidence type="ECO:0000256" key="1">
    <source>
        <dbReference type="SAM" id="Coils"/>
    </source>
</evidence>
<gene>
    <name evidence="2" type="ORF">PBY51_014055</name>
</gene>
<comment type="caution">
    <text evidence="2">The sequence shown here is derived from an EMBL/GenBank/DDBJ whole genome shotgun (WGS) entry which is preliminary data.</text>
</comment>
<dbReference type="Proteomes" id="UP001346869">
    <property type="component" value="Unassembled WGS sequence"/>
</dbReference>
<name>A0AAN7ZY66_ELEMC</name>
<organism evidence="2 3">
    <name type="scientific">Eleginops maclovinus</name>
    <name type="common">Patagonian blennie</name>
    <name type="synonym">Eleginus maclovinus</name>
    <dbReference type="NCBI Taxonomy" id="56733"/>
    <lineage>
        <taxon>Eukaryota</taxon>
        <taxon>Metazoa</taxon>
        <taxon>Chordata</taxon>
        <taxon>Craniata</taxon>
        <taxon>Vertebrata</taxon>
        <taxon>Euteleostomi</taxon>
        <taxon>Actinopterygii</taxon>
        <taxon>Neopterygii</taxon>
        <taxon>Teleostei</taxon>
        <taxon>Neoteleostei</taxon>
        <taxon>Acanthomorphata</taxon>
        <taxon>Eupercaria</taxon>
        <taxon>Perciformes</taxon>
        <taxon>Notothenioidei</taxon>
        <taxon>Eleginopidae</taxon>
        <taxon>Eleginops</taxon>
    </lineage>
</organism>
<dbReference type="AlphaFoldDB" id="A0AAN7ZY66"/>
<evidence type="ECO:0000313" key="2">
    <source>
        <dbReference type="EMBL" id="KAK5849746.1"/>
    </source>
</evidence>
<protein>
    <submittedName>
        <fullName evidence="2">Uncharacterized protein</fullName>
    </submittedName>
</protein>
<reference evidence="2 3" key="1">
    <citation type="journal article" date="2023" name="Genes (Basel)">
        <title>Chromosome-Level Genome Assembly and Circadian Gene Repertoire of the Patagonia Blennie Eleginops maclovinus-The Closest Ancestral Proxy of Antarctic Cryonotothenioids.</title>
        <authorList>
            <person name="Cheng C.C."/>
            <person name="Rivera-Colon A.G."/>
            <person name="Minhas B.F."/>
            <person name="Wilson L."/>
            <person name="Rayamajhi N."/>
            <person name="Vargas-Chacoff L."/>
            <person name="Catchen J.M."/>
        </authorList>
    </citation>
    <scope>NUCLEOTIDE SEQUENCE [LARGE SCALE GENOMIC DNA]</scope>
    <source>
        <strain evidence="2">JMC-PN-2008</strain>
    </source>
</reference>
<feature type="coiled-coil region" evidence="1">
    <location>
        <begin position="253"/>
        <end position="280"/>
    </location>
</feature>